<dbReference type="EMBL" id="JTDV01000001">
    <property type="protein sequence ID" value="KJD34692.1"/>
    <property type="molecule type" value="Genomic_DNA"/>
</dbReference>
<accession>A0A0D7WAB8</accession>
<dbReference type="Pfam" id="PF17166">
    <property type="entry name" value="DUF5126"/>
    <property type="match status" value="1"/>
</dbReference>
<sequence>MKQKLIQSSWIIVFTLLITVFSCEEEVGPQPLENNTTPPGMVENVIIENLPGKARLEYTLPDDDDLLYISARYTLENGTDMEVKASYYQNSLLLEGFRGLSQVDVNIYAVNRSETKSAPVTVTVEPLEAPIFDVYRSIETSPDFGGMRLEADNPTEEDIALLVMQKNLQGDWEPLPSSIYTSVSEIGQSLRGFDTIPQDFALVVRDRWLNVTDTLFTQVKPLYETLMPRENMAPITLPNDAELIASHTEVRDLFNGGTLEWYDSYFTSRTIDVGNHLVTWDIGTQTKLSRLHIWQFSEPIGGQRLYYYLGAMRKFRIWGANELNDGNLEDGTWTMLGEFEVIKPSGLPYAQEDNNDLVAAQDGADYEISIDKPAVRYLRIECMLNWAGGQYMAVSEVEVYGNPDF</sequence>
<feature type="domain" description="DUF5126" evidence="3">
    <location>
        <begin position="128"/>
        <end position="229"/>
    </location>
</feature>
<dbReference type="InterPro" id="IPR032527">
    <property type="entry name" value="DUF4959"/>
</dbReference>
<proteinExistence type="predicted"/>
<evidence type="ECO:0000313" key="5">
    <source>
        <dbReference type="Proteomes" id="UP000032361"/>
    </source>
</evidence>
<dbReference type="PROSITE" id="PS51257">
    <property type="entry name" value="PROKAR_LIPOPROTEIN"/>
    <property type="match status" value="1"/>
</dbReference>
<evidence type="ECO:0000313" key="4">
    <source>
        <dbReference type="EMBL" id="KJD34692.1"/>
    </source>
</evidence>
<name>A0A0D7WAB8_9FLAO</name>
<dbReference type="Gene3D" id="2.60.120.260">
    <property type="entry name" value="Galactose-binding domain-like"/>
    <property type="match status" value="1"/>
</dbReference>
<gene>
    <name evidence="4" type="ORF">PK35_02720</name>
</gene>
<dbReference type="STRING" id="1382798.PK35_02720"/>
<protein>
    <recommendedName>
        <fullName evidence="6">Galactose-binding protein</fullName>
    </recommendedName>
</protein>
<dbReference type="Pfam" id="PF16323">
    <property type="entry name" value="DUF4959"/>
    <property type="match status" value="1"/>
</dbReference>
<dbReference type="OrthoDB" id="1312186at2"/>
<evidence type="ECO:0000259" key="3">
    <source>
        <dbReference type="Pfam" id="PF17166"/>
    </source>
</evidence>
<dbReference type="InterPro" id="IPR032164">
    <property type="entry name" value="DUF5000"/>
</dbReference>
<dbReference type="Proteomes" id="UP000032361">
    <property type="component" value="Unassembled WGS sequence"/>
</dbReference>
<feature type="domain" description="DUF5000" evidence="2">
    <location>
        <begin position="265"/>
        <end position="401"/>
    </location>
</feature>
<dbReference type="PATRIC" id="fig|1382798.3.peg.551"/>
<evidence type="ECO:0000259" key="1">
    <source>
        <dbReference type="Pfam" id="PF16323"/>
    </source>
</evidence>
<reference evidence="4 5" key="1">
    <citation type="journal article" date="2015" name="Antonie Van Leeuwenhoek">
        <title>Tamlana nanhaiensis sp. nov., isolated from surface seawater collected from the South China Sea.</title>
        <authorList>
            <person name="Liu X."/>
            <person name="Lai Q."/>
            <person name="Du Y."/>
            <person name="Li G."/>
            <person name="Sun F."/>
            <person name="Shao Z."/>
        </authorList>
    </citation>
    <scope>NUCLEOTIDE SEQUENCE [LARGE SCALE GENOMIC DNA]</scope>
    <source>
        <strain evidence="4 5">FHC16</strain>
    </source>
</reference>
<dbReference type="InterPro" id="IPR033431">
    <property type="entry name" value="DUF5126"/>
</dbReference>
<dbReference type="AlphaFoldDB" id="A0A0D7WAB8"/>
<organism evidence="4 5">
    <name type="scientific">Neotamlana nanhaiensis</name>
    <dbReference type="NCBI Taxonomy" id="1382798"/>
    <lineage>
        <taxon>Bacteria</taxon>
        <taxon>Pseudomonadati</taxon>
        <taxon>Bacteroidota</taxon>
        <taxon>Flavobacteriia</taxon>
        <taxon>Flavobacteriales</taxon>
        <taxon>Flavobacteriaceae</taxon>
        <taxon>Neotamlana</taxon>
    </lineage>
</organism>
<keyword evidence="5" id="KW-1185">Reference proteome</keyword>
<dbReference type="RefSeq" id="WP_044625079.1">
    <property type="nucleotide sequence ID" value="NZ_JTDV01000001.1"/>
</dbReference>
<evidence type="ECO:0008006" key="6">
    <source>
        <dbReference type="Google" id="ProtNLM"/>
    </source>
</evidence>
<feature type="domain" description="DUF4959" evidence="1">
    <location>
        <begin position="22"/>
        <end position="126"/>
    </location>
</feature>
<comment type="caution">
    <text evidence="4">The sequence shown here is derived from an EMBL/GenBank/DDBJ whole genome shotgun (WGS) entry which is preliminary data.</text>
</comment>
<evidence type="ECO:0000259" key="2">
    <source>
        <dbReference type="Pfam" id="PF16391"/>
    </source>
</evidence>
<dbReference type="Pfam" id="PF16391">
    <property type="entry name" value="DUF5000"/>
    <property type="match status" value="1"/>
</dbReference>